<dbReference type="PANTHER" id="PTHR24408:SF58">
    <property type="entry name" value="TRANSCRIPTION FACTOR (TFIIIA), PUTATIVE (AFU_ORTHOLOGUE AFUA_1G05150)-RELATED"/>
    <property type="match status" value="1"/>
</dbReference>
<evidence type="ECO:0000259" key="13">
    <source>
        <dbReference type="PROSITE" id="PS50157"/>
    </source>
</evidence>
<feature type="domain" description="C2H2-type" evidence="13">
    <location>
        <begin position="545"/>
        <end position="571"/>
    </location>
</feature>
<dbReference type="SUPFAM" id="SSF57667">
    <property type="entry name" value="beta-beta-alpha zinc fingers"/>
    <property type="match status" value="1"/>
</dbReference>
<keyword evidence="6 10" id="KW-0863">Zinc-finger</keyword>
<keyword evidence="14" id="KW-1185">Reference proteome</keyword>
<comment type="similarity">
    <text evidence="2">Belongs to the hunchback C2H2-type zinc-finger protein family.</text>
</comment>
<evidence type="ECO:0000256" key="2">
    <source>
        <dbReference type="ARBA" id="ARBA00007746"/>
    </source>
</evidence>
<evidence type="ECO:0000256" key="5">
    <source>
        <dbReference type="ARBA" id="ARBA00022737"/>
    </source>
</evidence>
<feature type="region of interest" description="Disordered" evidence="11">
    <location>
        <begin position="330"/>
        <end position="373"/>
    </location>
</feature>
<dbReference type="FunFam" id="3.30.160.60:FF:002883">
    <property type="entry name" value="Hunchback-like protein"/>
    <property type="match status" value="1"/>
</dbReference>
<feature type="compositionally biased region" description="Polar residues" evidence="11">
    <location>
        <begin position="943"/>
        <end position="960"/>
    </location>
</feature>
<feature type="domain" description="C2H2-type" evidence="13">
    <location>
        <begin position="314"/>
        <end position="342"/>
    </location>
</feature>
<feature type="region of interest" description="Disordered" evidence="11">
    <location>
        <begin position="789"/>
        <end position="811"/>
    </location>
</feature>
<keyword evidence="3" id="KW-0217">Developmental protein</keyword>
<evidence type="ECO:0000256" key="11">
    <source>
        <dbReference type="SAM" id="MobiDB-lite"/>
    </source>
</evidence>
<dbReference type="AlphaFoldDB" id="A0A915EIP1"/>
<dbReference type="FunFam" id="3.30.160.60:FF:001301">
    <property type="entry name" value="Blast:Protein hunchback"/>
    <property type="match status" value="1"/>
</dbReference>
<proteinExistence type="inferred from homology"/>
<feature type="region of interest" description="Disordered" evidence="11">
    <location>
        <begin position="629"/>
        <end position="656"/>
    </location>
</feature>
<feature type="compositionally biased region" description="Basic and acidic residues" evidence="11">
    <location>
        <begin position="330"/>
        <end position="340"/>
    </location>
</feature>
<keyword evidence="7" id="KW-0862">Zinc</keyword>
<dbReference type="Proteomes" id="UP000887574">
    <property type="component" value="Unplaced"/>
</dbReference>
<dbReference type="GO" id="GO:0000981">
    <property type="term" value="F:DNA-binding transcription factor activity, RNA polymerase II-specific"/>
    <property type="evidence" value="ECO:0007669"/>
    <property type="project" value="TreeGrafter"/>
</dbReference>
<evidence type="ECO:0000313" key="15">
    <source>
        <dbReference type="WBParaSite" id="jg5772.2"/>
    </source>
</evidence>
<evidence type="ECO:0000256" key="10">
    <source>
        <dbReference type="PROSITE-ProRule" id="PRU00042"/>
    </source>
</evidence>
<sequence>MFFCWKETGCWVAVCVCLWGFAHHDFPAAADRTRQHQRSRTMPHGQLAHIAVHTPIQARNTESSQSLPAYSNGSPQTGVHLTQGYGQASNPHNYGRQICFDGSNGTQPITQSLPEESSDSSQMAKESGYSSSVSPTQNIITPAIPAPQPLDIEEHFSEGNQIKLLSPQLPTGFYTSPRSSHTQVSPSSISVMTSSPGIGIAMPQPVRSRQEGDSTNNTEESSEQRMHTILDYDSIAHPQILQKEVPDADEATKLLLNFSQNVSSTGETPSKSTTTSRTNVADAVDSNVRVCPVCSFSCSSKFHYNSHMNTHSFHQCSICNYTSRTEGRLRKHLQDSHTSEQRQAAGIDETPPTANNTPQTPNRSQAQEQSSNFQVEGMPTSIVDMVNRAAAAAANVTSNSGSSTDALLRMVDNYNSQLNDNSPMGFKSVEGSNLANMPNALDQIRALTERTNNLLASPPPNQSISSTLNGIFGTENGSGLQLQEQAENVFNGGEVNSTEGNGQQPPPRSAGRPKSYKCKTCGLVTKSKEERWEHAKLHIPADKQLKCECGFVTEYKHHLEYHMRNHNGSKPFKCNILSCNYVCVNKSMLNSHMKSHTPVYQFSCQNCTYKTKYCHSLKMHLRKYNHTRTPGIFDSDSHDEDFAEGGRPESDDSTTNSLQQLAEQYNNSIGSSNEQEDPKGGLKSASEEANNHPALNSMLLQPIVTSASMQTYASQLLLRQQHFDHVSELIRAANSNAIPNVIACQQCDFTASSNEDMVRHNMFAHILVGQHQQPATLASLYHNLAAAQQQQQQQQHNPLLLSQQQPQTVHSNTSDLLNATMTSGGAPIDLAAQLQAAQQEMAFRVQDENRRQAIAAFANNIAAAASTNNSDNKNSLAASDHQDSAAESSASPSGSKISADGGTSSGSPSSEATPGGSRKRKASPDEKRVKNNSASLPQPIPSHPNTSAMQLNPDQTAVGENNNFSNLLARLNHVQDQHRQHTMPYTCQHCMMAFQDRACIKSIWAIMATKLHSNATVVAICRSLHWSSTCICTSPTTSKHTQLGCPHTLSPITIF</sequence>
<dbReference type="SMART" id="SM00355">
    <property type="entry name" value="ZnF_C2H2"/>
    <property type="match status" value="7"/>
</dbReference>
<feature type="compositionally biased region" description="Polar residues" evidence="11">
    <location>
        <begin position="103"/>
        <end position="140"/>
    </location>
</feature>
<dbReference type="PROSITE" id="PS50157">
    <property type="entry name" value="ZINC_FINGER_C2H2_2"/>
    <property type="match status" value="3"/>
</dbReference>
<dbReference type="PROSITE" id="PS00028">
    <property type="entry name" value="ZINC_FINGER_C2H2_1"/>
    <property type="match status" value="1"/>
</dbReference>
<dbReference type="InterPro" id="IPR036236">
    <property type="entry name" value="Znf_C2H2_sf"/>
</dbReference>
<keyword evidence="5" id="KW-0677">Repeat</keyword>
<dbReference type="GO" id="GO:0005634">
    <property type="term" value="C:nucleus"/>
    <property type="evidence" value="ECO:0007669"/>
    <property type="project" value="UniProtKB-SubCell"/>
</dbReference>
<protein>
    <submittedName>
        <fullName evidence="15">C2H2-type domain-containing protein</fullName>
    </submittedName>
</protein>
<evidence type="ECO:0000256" key="7">
    <source>
        <dbReference type="ARBA" id="ARBA00022833"/>
    </source>
</evidence>
<evidence type="ECO:0000256" key="3">
    <source>
        <dbReference type="ARBA" id="ARBA00022473"/>
    </source>
</evidence>
<dbReference type="Gene3D" id="3.30.160.60">
    <property type="entry name" value="Classic Zinc Finger"/>
    <property type="match status" value="3"/>
</dbReference>
<dbReference type="InterPro" id="IPR013087">
    <property type="entry name" value="Znf_C2H2_type"/>
</dbReference>
<evidence type="ECO:0000256" key="4">
    <source>
        <dbReference type="ARBA" id="ARBA00022723"/>
    </source>
</evidence>
<name>A0A915EIP1_9BILA</name>
<dbReference type="GO" id="GO:0008270">
    <property type="term" value="F:zinc ion binding"/>
    <property type="evidence" value="ECO:0007669"/>
    <property type="project" value="UniProtKB-KW"/>
</dbReference>
<evidence type="ECO:0000313" key="14">
    <source>
        <dbReference type="Proteomes" id="UP000887574"/>
    </source>
</evidence>
<dbReference type="PANTHER" id="PTHR24408">
    <property type="entry name" value="ZINC FINGER PROTEIN"/>
    <property type="match status" value="1"/>
</dbReference>
<organism evidence="14 15">
    <name type="scientific">Ditylenchus dipsaci</name>
    <dbReference type="NCBI Taxonomy" id="166011"/>
    <lineage>
        <taxon>Eukaryota</taxon>
        <taxon>Metazoa</taxon>
        <taxon>Ecdysozoa</taxon>
        <taxon>Nematoda</taxon>
        <taxon>Chromadorea</taxon>
        <taxon>Rhabditida</taxon>
        <taxon>Tylenchina</taxon>
        <taxon>Tylenchomorpha</taxon>
        <taxon>Sphaerularioidea</taxon>
        <taxon>Anguinidae</taxon>
        <taxon>Anguininae</taxon>
        <taxon>Ditylenchus</taxon>
    </lineage>
</organism>
<feature type="region of interest" description="Disordered" evidence="11">
    <location>
        <begin position="492"/>
        <end position="515"/>
    </location>
</feature>
<evidence type="ECO:0000256" key="9">
    <source>
        <dbReference type="ARBA" id="ARBA00023242"/>
    </source>
</evidence>
<feature type="compositionally biased region" description="Low complexity" evidence="11">
    <location>
        <begin position="885"/>
        <end position="899"/>
    </location>
</feature>
<dbReference type="GO" id="GO:0000977">
    <property type="term" value="F:RNA polymerase II transcription regulatory region sequence-specific DNA binding"/>
    <property type="evidence" value="ECO:0007669"/>
    <property type="project" value="UniProtKB-ARBA"/>
</dbReference>
<keyword evidence="9" id="KW-0539">Nucleus</keyword>
<feature type="compositionally biased region" description="Low complexity" evidence="11">
    <location>
        <begin position="789"/>
        <end position="807"/>
    </location>
</feature>
<feature type="compositionally biased region" description="Basic and acidic residues" evidence="11">
    <location>
        <begin position="676"/>
        <end position="688"/>
    </location>
</feature>
<feature type="compositionally biased region" description="Polar residues" evidence="11">
    <location>
        <begin position="901"/>
        <end position="912"/>
    </location>
</feature>
<feature type="compositionally biased region" description="Polar residues" evidence="11">
    <location>
        <begin position="363"/>
        <end position="373"/>
    </location>
</feature>
<feature type="region of interest" description="Disordered" evidence="11">
    <location>
        <begin position="201"/>
        <end position="224"/>
    </location>
</feature>
<evidence type="ECO:0000256" key="6">
    <source>
        <dbReference type="ARBA" id="ARBA00022771"/>
    </source>
</evidence>
<feature type="compositionally biased region" description="Low complexity" evidence="11">
    <location>
        <begin position="350"/>
        <end position="362"/>
    </location>
</feature>
<evidence type="ECO:0000256" key="1">
    <source>
        <dbReference type="ARBA" id="ARBA00004123"/>
    </source>
</evidence>
<accession>A0A915EIP1</accession>
<comment type="subcellular location">
    <subcellularLocation>
        <location evidence="1">Nucleus</location>
    </subcellularLocation>
</comment>
<feature type="signal peptide" evidence="12">
    <location>
        <begin position="1"/>
        <end position="24"/>
    </location>
</feature>
<dbReference type="GO" id="GO:0040034">
    <property type="term" value="P:regulation of development, heterochronic"/>
    <property type="evidence" value="ECO:0007669"/>
    <property type="project" value="UniProtKB-ARBA"/>
</dbReference>
<evidence type="ECO:0000256" key="8">
    <source>
        <dbReference type="ARBA" id="ARBA00023125"/>
    </source>
</evidence>
<feature type="region of interest" description="Disordered" evidence="11">
    <location>
        <begin position="867"/>
        <end position="960"/>
    </location>
</feature>
<feature type="region of interest" description="Disordered" evidence="11">
    <location>
        <begin position="60"/>
        <end position="142"/>
    </location>
</feature>
<evidence type="ECO:0000256" key="12">
    <source>
        <dbReference type="SAM" id="SignalP"/>
    </source>
</evidence>
<keyword evidence="4" id="KW-0479">Metal-binding</keyword>
<feature type="chain" id="PRO_5036677803" evidence="12">
    <location>
        <begin position="25"/>
        <end position="1055"/>
    </location>
</feature>
<feature type="domain" description="C2H2-type" evidence="13">
    <location>
        <begin position="572"/>
        <end position="597"/>
    </location>
</feature>
<dbReference type="GO" id="GO:0000122">
    <property type="term" value="P:negative regulation of transcription by RNA polymerase II"/>
    <property type="evidence" value="ECO:0007669"/>
    <property type="project" value="UniProtKB-ARBA"/>
</dbReference>
<keyword evidence="8" id="KW-0238">DNA-binding</keyword>
<feature type="region of interest" description="Disordered" evidence="11">
    <location>
        <begin position="668"/>
        <end position="688"/>
    </location>
</feature>
<keyword evidence="12" id="KW-0732">Signal</keyword>
<feature type="compositionally biased region" description="Polar residues" evidence="11">
    <location>
        <begin position="492"/>
        <end position="503"/>
    </location>
</feature>
<dbReference type="WBParaSite" id="jg5772.2">
    <property type="protein sequence ID" value="jg5772.2"/>
    <property type="gene ID" value="jg5772"/>
</dbReference>
<reference evidence="15" key="1">
    <citation type="submission" date="2022-11" db="UniProtKB">
        <authorList>
            <consortium name="WormBaseParasite"/>
        </authorList>
    </citation>
    <scope>IDENTIFICATION</scope>
</reference>
<feature type="compositionally biased region" description="Polar residues" evidence="11">
    <location>
        <begin position="60"/>
        <end position="92"/>
    </location>
</feature>